<dbReference type="PANTHER" id="PTHR21879">
    <property type="entry name" value="FI03362P-RELATED-RELATED"/>
    <property type="match status" value="1"/>
</dbReference>
<keyword evidence="1" id="KW-0812">Transmembrane</keyword>
<dbReference type="Pfam" id="PF07898">
    <property type="entry name" value="DUF1676"/>
    <property type="match status" value="1"/>
</dbReference>
<dbReference type="OrthoDB" id="6620280at2759"/>
<dbReference type="Proteomes" id="UP000325440">
    <property type="component" value="Unassembled WGS sequence"/>
</dbReference>
<dbReference type="EMBL" id="CABPRJ010001459">
    <property type="protein sequence ID" value="VVC37911.1"/>
    <property type="molecule type" value="Genomic_DNA"/>
</dbReference>
<accession>A0A5E4N5P5</accession>
<evidence type="ECO:0000256" key="1">
    <source>
        <dbReference type="SAM" id="Phobius"/>
    </source>
</evidence>
<dbReference type="AlphaFoldDB" id="A0A5E4N5P5"/>
<evidence type="ECO:0000313" key="3">
    <source>
        <dbReference type="Proteomes" id="UP000325440"/>
    </source>
</evidence>
<protein>
    <submittedName>
        <fullName evidence="2">Uncharacterized protein</fullName>
    </submittedName>
</protein>
<sequence>MVFTVLCAKCLRAWTYKNPAGLPGIVKSEQTTVARALLQYCRILARYRNKSPADMTSPDTAVRFFRVTMACAVAFAVCSVRLVTAVPEMRQQQEEGGFGSVLWSVLDGCYDSDSAEPMAVCLKSKALTALDRALARPTVAIANGVALTARDSKSLGNRLTERIDRAVLDAARDSNHKSTLLDNMLASRMNEFVSTRAIVLDTLATQEGRSKKKDQKSMFRALMMVGMMAVAVLGPMAFGFVALLAAKALLIGKIALVLSGIISLKHFYQPQKTVPQTHHYDRRIELMANNGAYQLGPS</sequence>
<gene>
    <name evidence="2" type="ORF">CINCED_3A011261</name>
</gene>
<name>A0A5E4N5P5_9HEMI</name>
<feature type="transmembrane region" description="Helical" evidence="1">
    <location>
        <begin position="221"/>
        <end position="244"/>
    </location>
</feature>
<keyword evidence="3" id="KW-1185">Reference proteome</keyword>
<evidence type="ECO:0000313" key="2">
    <source>
        <dbReference type="EMBL" id="VVC37911.1"/>
    </source>
</evidence>
<feature type="transmembrane region" description="Helical" evidence="1">
    <location>
        <begin position="250"/>
        <end position="268"/>
    </location>
</feature>
<dbReference type="GO" id="GO:0016020">
    <property type="term" value="C:membrane"/>
    <property type="evidence" value="ECO:0007669"/>
    <property type="project" value="TreeGrafter"/>
</dbReference>
<keyword evidence="1" id="KW-1133">Transmembrane helix</keyword>
<reference evidence="2 3" key="1">
    <citation type="submission" date="2019-08" db="EMBL/GenBank/DDBJ databases">
        <authorList>
            <person name="Alioto T."/>
            <person name="Alioto T."/>
            <person name="Gomez Garrido J."/>
        </authorList>
    </citation>
    <scope>NUCLEOTIDE SEQUENCE [LARGE SCALE GENOMIC DNA]</scope>
</reference>
<organism evidence="2 3">
    <name type="scientific">Cinara cedri</name>
    <dbReference type="NCBI Taxonomy" id="506608"/>
    <lineage>
        <taxon>Eukaryota</taxon>
        <taxon>Metazoa</taxon>
        <taxon>Ecdysozoa</taxon>
        <taxon>Arthropoda</taxon>
        <taxon>Hexapoda</taxon>
        <taxon>Insecta</taxon>
        <taxon>Pterygota</taxon>
        <taxon>Neoptera</taxon>
        <taxon>Paraneoptera</taxon>
        <taxon>Hemiptera</taxon>
        <taxon>Sternorrhyncha</taxon>
        <taxon>Aphidomorpha</taxon>
        <taxon>Aphidoidea</taxon>
        <taxon>Aphididae</taxon>
        <taxon>Lachninae</taxon>
        <taxon>Cinara</taxon>
    </lineage>
</organism>
<keyword evidence="1" id="KW-0472">Membrane</keyword>
<dbReference type="InterPro" id="IPR012464">
    <property type="entry name" value="DUF1676"/>
</dbReference>
<proteinExistence type="predicted"/>